<dbReference type="PANTHER" id="PTHR37017:SF11">
    <property type="entry name" value="ESTERASE_LIPASE_THIOESTERASE DOMAIN-CONTAINING PROTEIN"/>
    <property type="match status" value="1"/>
</dbReference>
<dbReference type="AlphaFoldDB" id="A0A2N8KQP8"/>
<evidence type="ECO:0000259" key="1">
    <source>
        <dbReference type="Pfam" id="PF12697"/>
    </source>
</evidence>
<dbReference type="Pfam" id="PF12697">
    <property type="entry name" value="Abhydrolase_6"/>
    <property type="match status" value="1"/>
</dbReference>
<dbReference type="Gene3D" id="3.40.50.1820">
    <property type="entry name" value="alpha/beta hydrolase"/>
    <property type="match status" value="1"/>
</dbReference>
<dbReference type="PANTHER" id="PTHR37017">
    <property type="entry name" value="AB HYDROLASE-1 DOMAIN-CONTAINING PROTEIN-RELATED"/>
    <property type="match status" value="1"/>
</dbReference>
<accession>A0A2N8KQP8</accession>
<dbReference type="SUPFAM" id="SSF53474">
    <property type="entry name" value="alpha/beta-Hydrolases"/>
    <property type="match status" value="1"/>
</dbReference>
<dbReference type="RefSeq" id="WP_102771705.1">
    <property type="nucleotide sequence ID" value="NZ_POQS01000001.1"/>
</dbReference>
<comment type="caution">
    <text evidence="2">The sequence shown here is derived from an EMBL/GenBank/DDBJ whole genome shotgun (WGS) entry which is preliminary data.</text>
</comment>
<dbReference type="InterPro" id="IPR052897">
    <property type="entry name" value="Sec-Metab_Biosynth_Hydrolase"/>
</dbReference>
<dbReference type="EMBL" id="POQS01000001">
    <property type="protein sequence ID" value="PND35785.1"/>
    <property type="molecule type" value="Genomic_DNA"/>
</dbReference>
<name>A0A2N8KQP8_9BURK</name>
<dbReference type="InterPro" id="IPR000073">
    <property type="entry name" value="AB_hydrolase_1"/>
</dbReference>
<reference evidence="2 3" key="1">
    <citation type="submission" date="2018-01" db="EMBL/GenBank/DDBJ databases">
        <title>The draft genome of an aniline degradation strain ANB-1.</title>
        <authorList>
            <person name="Zhang L."/>
            <person name="Jiang J."/>
        </authorList>
    </citation>
    <scope>NUCLEOTIDE SEQUENCE [LARGE SCALE GENOMIC DNA]</scope>
    <source>
        <strain evidence="2 3">ANB-1</strain>
    </source>
</reference>
<protein>
    <submittedName>
        <fullName evidence="2">Alpha/beta hydrolase</fullName>
    </submittedName>
</protein>
<keyword evidence="3" id="KW-1185">Reference proteome</keyword>
<evidence type="ECO:0000313" key="2">
    <source>
        <dbReference type="EMBL" id="PND35785.1"/>
    </source>
</evidence>
<dbReference type="InterPro" id="IPR029058">
    <property type="entry name" value="AB_hydrolase_fold"/>
</dbReference>
<keyword evidence="2" id="KW-0378">Hydrolase</keyword>
<gene>
    <name evidence="2" type="ORF">C1I89_05425</name>
</gene>
<proteinExistence type="predicted"/>
<dbReference type="Proteomes" id="UP000235994">
    <property type="component" value="Unassembled WGS sequence"/>
</dbReference>
<sequence length="244" mass="27476">MNDSYTFVLIHGAWHDGGLWAPVAEHLRLAGHRVHTPTVAGHGAHADRQVSHADGVRSIVDYLRQHELRDIVLVGHSFGGSIVSRVAEEVPQRLRRLVYWNAFVLRDGESIADVSPPAYNRMMDEIAARSPDNTVTLPFHVWRDSFIGDAGLAVARHTYGLLSPEPYRMLTDKVPLKTFEQLEVPRTYLNAQADVAMPPGRYAWFPRFAERLFPCRVVHMPGSHQVMFSDPAGLARKLWEAGRD</sequence>
<dbReference type="GO" id="GO:0016787">
    <property type="term" value="F:hydrolase activity"/>
    <property type="evidence" value="ECO:0007669"/>
    <property type="project" value="UniProtKB-KW"/>
</dbReference>
<evidence type="ECO:0000313" key="3">
    <source>
        <dbReference type="Proteomes" id="UP000235994"/>
    </source>
</evidence>
<feature type="domain" description="AB hydrolase-1" evidence="1">
    <location>
        <begin position="7"/>
        <end position="236"/>
    </location>
</feature>
<organism evidence="2 3">
    <name type="scientific">Achromobacter pulmonis</name>
    <dbReference type="NCBI Taxonomy" id="1389932"/>
    <lineage>
        <taxon>Bacteria</taxon>
        <taxon>Pseudomonadati</taxon>
        <taxon>Pseudomonadota</taxon>
        <taxon>Betaproteobacteria</taxon>
        <taxon>Burkholderiales</taxon>
        <taxon>Alcaligenaceae</taxon>
        <taxon>Achromobacter</taxon>
    </lineage>
</organism>